<sequence>MPARFLQLSYIRLWTLRVLPGDLVSTEPLRHRTTAARFQMTELFQQEGVVMEHIF</sequence>
<accession>A0ABW5T2F5</accession>
<comment type="caution">
    <text evidence="1">The sequence shown here is derived from an EMBL/GenBank/DDBJ whole genome shotgun (WGS) entry which is preliminary data.</text>
</comment>
<protein>
    <submittedName>
        <fullName evidence="1">Uncharacterized protein</fullName>
    </submittedName>
</protein>
<organism evidence="1 2">
    <name type="scientific">Salibacterium lacus</name>
    <dbReference type="NCBI Taxonomy" id="1898109"/>
    <lineage>
        <taxon>Bacteria</taxon>
        <taxon>Bacillati</taxon>
        <taxon>Bacillota</taxon>
        <taxon>Bacilli</taxon>
        <taxon>Bacillales</taxon>
        <taxon>Bacillaceae</taxon>
    </lineage>
</organism>
<reference evidence="2" key="1">
    <citation type="journal article" date="2019" name="Int. J. Syst. Evol. Microbiol.">
        <title>The Global Catalogue of Microorganisms (GCM) 10K type strain sequencing project: providing services to taxonomists for standard genome sequencing and annotation.</title>
        <authorList>
            <consortium name="The Broad Institute Genomics Platform"/>
            <consortium name="The Broad Institute Genome Sequencing Center for Infectious Disease"/>
            <person name="Wu L."/>
            <person name="Ma J."/>
        </authorList>
    </citation>
    <scope>NUCLEOTIDE SEQUENCE [LARGE SCALE GENOMIC DNA]</scope>
    <source>
        <strain evidence="2">KCTC 33792</strain>
    </source>
</reference>
<dbReference type="RefSeq" id="WP_380713482.1">
    <property type="nucleotide sequence ID" value="NZ_JBHUML010000003.1"/>
</dbReference>
<gene>
    <name evidence="1" type="ORF">ACFSUB_11935</name>
</gene>
<evidence type="ECO:0000313" key="1">
    <source>
        <dbReference type="EMBL" id="MFD2706176.1"/>
    </source>
</evidence>
<dbReference type="Proteomes" id="UP001597520">
    <property type="component" value="Unassembled WGS sequence"/>
</dbReference>
<dbReference type="EMBL" id="JBHUML010000003">
    <property type="protein sequence ID" value="MFD2706176.1"/>
    <property type="molecule type" value="Genomic_DNA"/>
</dbReference>
<name>A0ABW5T2F5_9BACI</name>
<keyword evidence="2" id="KW-1185">Reference proteome</keyword>
<evidence type="ECO:0000313" key="2">
    <source>
        <dbReference type="Proteomes" id="UP001597520"/>
    </source>
</evidence>
<proteinExistence type="predicted"/>